<dbReference type="InterPro" id="IPR007711">
    <property type="entry name" value="HigB-1"/>
</dbReference>
<dbReference type="Proteomes" id="UP001277561">
    <property type="component" value="Unassembled WGS sequence"/>
</dbReference>
<name>A0ABU4W581_9HYPH</name>
<protein>
    <submittedName>
        <fullName evidence="1">Type II toxin-antitoxin system RelE/ParE family toxin</fullName>
    </submittedName>
</protein>
<dbReference type="EMBL" id="JAVRAD010000029">
    <property type="protein sequence ID" value="MDX8332943.1"/>
    <property type="molecule type" value="Genomic_DNA"/>
</dbReference>
<organism evidence="1 2">
    <name type="scientific">Agrobacterium rosae</name>
    <dbReference type="NCBI Taxonomy" id="1972867"/>
    <lineage>
        <taxon>Bacteria</taxon>
        <taxon>Pseudomonadati</taxon>
        <taxon>Pseudomonadota</taxon>
        <taxon>Alphaproteobacteria</taxon>
        <taxon>Hyphomicrobiales</taxon>
        <taxon>Rhizobiaceae</taxon>
        <taxon>Rhizobium/Agrobacterium group</taxon>
        <taxon>Agrobacterium</taxon>
    </lineage>
</organism>
<gene>
    <name evidence="1" type="ORF">RMS29_27510</name>
</gene>
<reference evidence="1" key="1">
    <citation type="journal article" date="2023" name="Phytobiomes J">
        <title>Deciphering the key players within the bacterial microbiota associated with aerial crown gall tumors on rhododendron: Insights into the gallobiome.</title>
        <authorList>
            <person name="Kuzmanovic N."/>
            <person name="Nesme J."/>
            <person name="Wolf J."/>
            <person name="Neumann-Schaal M."/>
            <person name="Petersen J."/>
            <person name="Fernandez-Gnecco G."/>
            <person name="Sproeer C."/>
            <person name="Bunk B."/>
            <person name="Overmann J."/>
            <person name="Sorensen S.J."/>
            <person name="Idczak E."/>
            <person name="Smalla K."/>
        </authorList>
    </citation>
    <scope>NUCLEOTIDE SEQUENCE [LARGE SCALE GENOMIC DNA]</scope>
    <source>
        <strain evidence="1">Rho-14.1</strain>
    </source>
</reference>
<evidence type="ECO:0000313" key="2">
    <source>
        <dbReference type="Proteomes" id="UP001277561"/>
    </source>
</evidence>
<sequence>MIRDFRHKGLHELFKQGKTSKIDSKLHKRILVRLDRLEQIANIAEMKLPGFDFHSLQGFDPTRYTVHVNGPWCITFEFIDGDACNVDFEQYH</sequence>
<dbReference type="PANTHER" id="PTHR40266:SF2">
    <property type="entry name" value="TOXIN HIGB-1"/>
    <property type="match status" value="1"/>
</dbReference>
<dbReference type="Gene3D" id="3.30.2310.20">
    <property type="entry name" value="RelE-like"/>
    <property type="match status" value="1"/>
</dbReference>
<evidence type="ECO:0000313" key="1">
    <source>
        <dbReference type="EMBL" id="MDX8332943.1"/>
    </source>
</evidence>
<dbReference type="Pfam" id="PF05015">
    <property type="entry name" value="HigB-like_toxin"/>
    <property type="match status" value="1"/>
</dbReference>
<proteinExistence type="predicted"/>
<dbReference type="RefSeq" id="WP_320188964.1">
    <property type="nucleotide sequence ID" value="NZ_CP192765.1"/>
</dbReference>
<dbReference type="InterPro" id="IPR035093">
    <property type="entry name" value="RelE/ParE_toxin_dom_sf"/>
</dbReference>
<keyword evidence="2" id="KW-1185">Reference proteome</keyword>
<accession>A0ABU4W581</accession>
<comment type="caution">
    <text evidence="1">The sequence shown here is derived from an EMBL/GenBank/DDBJ whole genome shotgun (WGS) entry which is preliminary data.</text>
</comment>
<dbReference type="SUPFAM" id="SSF143011">
    <property type="entry name" value="RelE-like"/>
    <property type="match status" value="1"/>
</dbReference>
<dbReference type="PANTHER" id="PTHR40266">
    <property type="entry name" value="TOXIN HIGB-1"/>
    <property type="match status" value="1"/>
</dbReference>